<keyword evidence="2" id="KW-1185">Reference proteome</keyword>
<evidence type="ECO:0000313" key="2">
    <source>
        <dbReference type="Proteomes" id="UP001148629"/>
    </source>
</evidence>
<sequence>MLSDTFPSLFSVVPAWCIIPGALVVYWMLWVVYARCFHPLAKYPGPFWASVSRFWLVRQIFKARAHVIQRQLHQSKGPIIRIAPNEIAIADPEAIKAIYSIKSGFTKTDFYLPFRPAWSKYPDGFTCLDEGLHSSRRRIINQIFSMSNIVRAEPSIDLCMSLFMTRMQEFAVSGEVIDLAKWTQMYAFDIIGQLFFSQMFGFMKDRHDYGNYIKSLDALLPILTAASVMPTYLRTPFFLGGAVVPGIFKALKSVKAIEIAAEQCVQQRQHLVSNGIAGDKNDILADLFDISTNKGEKVDFGLTEIKVEVYVALFAGSDTTAAAISSTLYHLVKNPAAYHKLNAEIREAAERGELSHSSVQYREAQQLTYLDACCKEGMRVHPSVGLTLPRHVPKGGCQIAGEWFPEGTRVGVNAAVIHFNKEIFGHDAEEFNPDRWFRKDAANMDRYMFQFGGGSRTCIGKNISLCEMYKLVPQLLLSFNLEDMGTEWTTHNYWFNKPSKVLVFTWKRFEVDMSPVLPASARADRAIAKLHRAIHSRNGLDVTLLFTGEVARLLTVVLVLIHKSTQGAQHSRLPGRAVKYALSKVPGTLGLGKTVAIFSGQASTRMRALSDILEEWQMMHRLCGLLDVWASVKELASRPTTDASKEPTQRLKIWIEALQSLSLTSFHVCEATALLSSKRFLAWSEPMQERFSYLSIRSWAAFTFLDLARLLLDKPRSDATESKVHDNWNITWRKEFLRTLAWAPVTVHWSLRGGLLPEIIASLLAVYATSGLMEEVWQDIA</sequence>
<evidence type="ECO:0000313" key="1">
    <source>
        <dbReference type="EMBL" id="KAJ3543963.1"/>
    </source>
</evidence>
<reference evidence="1" key="1">
    <citation type="submission" date="2022-08" db="EMBL/GenBank/DDBJ databases">
        <title>Genome Sequence of Fusarium decemcellulare.</title>
        <authorList>
            <person name="Buettner E."/>
        </authorList>
    </citation>
    <scope>NUCLEOTIDE SEQUENCE</scope>
    <source>
        <strain evidence="1">Babe19</strain>
    </source>
</reference>
<accession>A0ACC1SPR2</accession>
<name>A0ACC1SPR2_9HYPO</name>
<comment type="caution">
    <text evidence="1">The sequence shown here is derived from an EMBL/GenBank/DDBJ whole genome shotgun (WGS) entry which is preliminary data.</text>
</comment>
<proteinExistence type="predicted"/>
<dbReference type="Proteomes" id="UP001148629">
    <property type="component" value="Unassembled WGS sequence"/>
</dbReference>
<gene>
    <name evidence="1" type="ORF">NM208_g3301</name>
</gene>
<organism evidence="1 2">
    <name type="scientific">Fusarium decemcellulare</name>
    <dbReference type="NCBI Taxonomy" id="57161"/>
    <lineage>
        <taxon>Eukaryota</taxon>
        <taxon>Fungi</taxon>
        <taxon>Dikarya</taxon>
        <taxon>Ascomycota</taxon>
        <taxon>Pezizomycotina</taxon>
        <taxon>Sordariomycetes</taxon>
        <taxon>Hypocreomycetidae</taxon>
        <taxon>Hypocreales</taxon>
        <taxon>Nectriaceae</taxon>
        <taxon>Fusarium</taxon>
        <taxon>Fusarium decemcellulare species complex</taxon>
    </lineage>
</organism>
<dbReference type="EMBL" id="JANRMS010000219">
    <property type="protein sequence ID" value="KAJ3543963.1"/>
    <property type="molecule type" value="Genomic_DNA"/>
</dbReference>
<protein>
    <submittedName>
        <fullName evidence="1">Uncharacterized protein</fullName>
    </submittedName>
</protein>